<dbReference type="AlphaFoldDB" id="A0A0C2X352"/>
<dbReference type="HOGENOM" id="CLU_2621525_0_0_1"/>
<reference evidence="1 2" key="1">
    <citation type="submission" date="2014-04" db="EMBL/GenBank/DDBJ databases">
        <title>Evolutionary Origins and Diversification of the Mycorrhizal Mutualists.</title>
        <authorList>
            <consortium name="DOE Joint Genome Institute"/>
            <consortium name="Mycorrhizal Genomics Consortium"/>
            <person name="Kohler A."/>
            <person name="Kuo A."/>
            <person name="Nagy L.G."/>
            <person name="Floudas D."/>
            <person name="Copeland A."/>
            <person name="Barry K.W."/>
            <person name="Cichocki N."/>
            <person name="Veneault-Fourrey C."/>
            <person name="LaButti K."/>
            <person name="Lindquist E.A."/>
            <person name="Lipzen A."/>
            <person name="Lundell T."/>
            <person name="Morin E."/>
            <person name="Murat C."/>
            <person name="Riley R."/>
            <person name="Ohm R."/>
            <person name="Sun H."/>
            <person name="Tunlid A."/>
            <person name="Henrissat B."/>
            <person name="Grigoriev I.V."/>
            <person name="Hibbett D.S."/>
            <person name="Martin F."/>
        </authorList>
    </citation>
    <scope>NUCLEOTIDE SEQUENCE [LARGE SCALE GENOMIC DNA]</scope>
    <source>
        <strain evidence="1 2">Koide BX008</strain>
    </source>
</reference>
<organism evidence="1 2">
    <name type="scientific">Amanita muscaria (strain Koide BX008)</name>
    <dbReference type="NCBI Taxonomy" id="946122"/>
    <lineage>
        <taxon>Eukaryota</taxon>
        <taxon>Fungi</taxon>
        <taxon>Dikarya</taxon>
        <taxon>Basidiomycota</taxon>
        <taxon>Agaricomycotina</taxon>
        <taxon>Agaricomycetes</taxon>
        <taxon>Agaricomycetidae</taxon>
        <taxon>Agaricales</taxon>
        <taxon>Pluteineae</taxon>
        <taxon>Amanitaceae</taxon>
        <taxon>Amanita</taxon>
    </lineage>
</organism>
<protein>
    <submittedName>
        <fullName evidence="1">Uncharacterized protein</fullName>
    </submittedName>
</protein>
<name>A0A0C2X352_AMAMK</name>
<accession>A0A0C2X352</accession>
<dbReference type="EMBL" id="KN818257">
    <property type="protein sequence ID" value="KIL63621.1"/>
    <property type="molecule type" value="Genomic_DNA"/>
</dbReference>
<evidence type="ECO:0000313" key="2">
    <source>
        <dbReference type="Proteomes" id="UP000054549"/>
    </source>
</evidence>
<sequence length="78" mass="8881">MTRLGRCSRKKQVDFINLDRDQGFGLSSTSFTSERYWFIGWDGIGCYLMLSCLEGLKKLSSLLFQLIVAIGHLKDTKS</sequence>
<proteinExistence type="predicted"/>
<dbReference type="InParanoid" id="A0A0C2X352"/>
<keyword evidence="2" id="KW-1185">Reference proteome</keyword>
<dbReference type="Proteomes" id="UP000054549">
    <property type="component" value="Unassembled WGS sequence"/>
</dbReference>
<gene>
    <name evidence="1" type="ORF">M378DRAFT_164303</name>
</gene>
<evidence type="ECO:0000313" key="1">
    <source>
        <dbReference type="EMBL" id="KIL63621.1"/>
    </source>
</evidence>